<accession>A0A8C8SP72</accession>
<dbReference type="NCBIfam" id="TIGR01269">
    <property type="entry name" value="Tyr_3_monoox"/>
    <property type="match status" value="1"/>
</dbReference>
<dbReference type="GO" id="GO:0006585">
    <property type="term" value="P:dopamine biosynthetic process from tyrosine"/>
    <property type="evidence" value="ECO:0007669"/>
    <property type="project" value="TreeGrafter"/>
</dbReference>
<evidence type="ECO:0000256" key="2">
    <source>
        <dbReference type="ARBA" id="ARBA00004489"/>
    </source>
</evidence>
<evidence type="ECO:0000256" key="18">
    <source>
        <dbReference type="PIRSR" id="PIRSR000336-1"/>
    </source>
</evidence>
<dbReference type="InterPro" id="IPR018301">
    <property type="entry name" value="ArAA_hydroxylase_Fe/CU_BS"/>
</dbReference>
<dbReference type="SUPFAM" id="SSF56534">
    <property type="entry name" value="Aromatic aminoacid monoxygenases, catalytic and oligomerization domains"/>
    <property type="match status" value="1"/>
</dbReference>
<keyword evidence="11 18" id="KW-0479">Metal-binding</keyword>
<comment type="similarity">
    <text evidence="5">Belongs to the biopterin-dependent aromatic amino acid hydroxylase family.</text>
</comment>
<evidence type="ECO:0000313" key="21">
    <source>
        <dbReference type="Ensembl" id="ENSPCEP00000022805.1"/>
    </source>
</evidence>
<feature type="domain" description="Biopterin-dependent aromatic amino acid hydroxylase family profile" evidence="20">
    <location>
        <begin position="150"/>
        <end position="502"/>
    </location>
</feature>
<evidence type="ECO:0000256" key="11">
    <source>
        <dbReference type="ARBA" id="ARBA00022723"/>
    </source>
</evidence>
<dbReference type="Pfam" id="PF12549">
    <property type="entry name" value="TOH_N"/>
    <property type="match status" value="2"/>
</dbReference>
<dbReference type="InterPro" id="IPR041903">
    <property type="entry name" value="Eu_TyrOH_cat"/>
</dbReference>
<dbReference type="InterPro" id="IPR045865">
    <property type="entry name" value="ACT-like_dom_sf"/>
</dbReference>
<evidence type="ECO:0000256" key="19">
    <source>
        <dbReference type="PIRSR" id="PIRSR601273-2"/>
    </source>
</evidence>
<dbReference type="InterPro" id="IPR049321">
    <property type="entry name" value="TH_ACT"/>
</dbReference>
<dbReference type="PANTHER" id="PTHR11473">
    <property type="entry name" value="AROMATIC AMINO ACID HYDROXYLASE"/>
    <property type="match status" value="1"/>
</dbReference>
<dbReference type="Pfam" id="PF21417">
    <property type="entry name" value="TH_ACT"/>
    <property type="match status" value="1"/>
</dbReference>
<sequence>MPTPNSSTSSAKGFRRAVSELDSKQAEAIMSPRFIGRRQSLIEDARKEREAAAAAAAAAATDAAESTETIVFEEKDGKAMLNLFFMLKGAKTSSLSHALKVFETFEAKIHHLETRLSRKPRAGASELEYFIRCEVHSSDVGTLMSSIKRVSEDVRSTKEDKFYWFPRKISELDKCHHLVTKFDPDLDLDHPGFSDQAYRQRRKMIAEIAFHYKYGEPIPRVEYRAEEIATWREVYTTLKSLYPTHACKEHLEAFHLLERFCGYSENNIPQLEDVSCFLKERTGFQLRPVAGLLSARDFLSSLAFRVFQCTQYIRHASSPMHSPEPDCCHELLGHVPMLADKTFAQFSQDIGLASLGATEEEIEKLATLYWFTVEFGLCKQNGIIKAYGAGLLSSYGELIVTNLLSHSLSDEPEVRNFDPDAAAVQPYQDQNYQPVYFVSESFNDAKDKLRSYAARIKRPFSVKYDPYTHSIELLDSSQKIHHSLENVRDELQSLIDALNVIS</sequence>
<dbReference type="CDD" id="cd03345">
    <property type="entry name" value="eu_TyrOH"/>
    <property type="match status" value="1"/>
</dbReference>
<dbReference type="UniPathway" id="UPA00747">
    <property type="reaction ID" value="UER00733"/>
</dbReference>
<name>A0A8C8SP72_9SAUR</name>
<keyword evidence="16" id="KW-0966">Cell projection</keyword>
<evidence type="ECO:0000313" key="22">
    <source>
        <dbReference type="Proteomes" id="UP000694393"/>
    </source>
</evidence>
<dbReference type="InterPro" id="IPR036951">
    <property type="entry name" value="ArAA_hydroxylase_sf"/>
</dbReference>
<dbReference type="InterPro" id="IPR019773">
    <property type="entry name" value="Tyrosine_3-monooxygenase-like"/>
</dbReference>
<dbReference type="PRINTS" id="PR00372">
    <property type="entry name" value="FYWHYDRXLASE"/>
</dbReference>
<keyword evidence="22" id="KW-1185">Reference proteome</keyword>
<evidence type="ECO:0000256" key="13">
    <source>
        <dbReference type="ARBA" id="ARBA00023002"/>
    </source>
</evidence>
<dbReference type="GO" id="GO:0005506">
    <property type="term" value="F:iron ion binding"/>
    <property type="evidence" value="ECO:0007669"/>
    <property type="project" value="InterPro"/>
</dbReference>
<dbReference type="PANTHER" id="PTHR11473:SF18">
    <property type="entry name" value="TYROSINE 3-MONOOXYGENASE"/>
    <property type="match status" value="1"/>
</dbReference>
<keyword evidence="14 18" id="KW-0408">Iron</keyword>
<evidence type="ECO:0000256" key="1">
    <source>
        <dbReference type="ARBA" id="ARBA00001954"/>
    </source>
</evidence>
<evidence type="ECO:0000256" key="10">
    <source>
        <dbReference type="ARBA" id="ARBA00022584"/>
    </source>
</evidence>
<dbReference type="EC" id="1.14.16.2" evidence="6"/>
<evidence type="ECO:0000256" key="14">
    <source>
        <dbReference type="ARBA" id="ARBA00023004"/>
    </source>
</evidence>
<reference evidence="21" key="2">
    <citation type="submission" date="2025-09" db="UniProtKB">
        <authorList>
            <consortium name="Ensembl"/>
        </authorList>
    </citation>
    <scope>IDENTIFICATION</scope>
</reference>
<dbReference type="Pfam" id="PF00351">
    <property type="entry name" value="Biopterin_H"/>
    <property type="match status" value="1"/>
</dbReference>
<evidence type="ECO:0000259" key="20">
    <source>
        <dbReference type="PROSITE" id="PS51410"/>
    </source>
</evidence>
<dbReference type="InterPro" id="IPR019774">
    <property type="entry name" value="Aromatic-AA_hydroxylase_C"/>
</dbReference>
<feature type="binding site" evidence="18">
    <location>
        <position position="334"/>
    </location>
    <ligand>
        <name>Fe cation</name>
        <dbReference type="ChEBI" id="CHEBI:24875"/>
    </ligand>
</feature>
<evidence type="ECO:0000256" key="17">
    <source>
        <dbReference type="ARBA" id="ARBA00032379"/>
    </source>
</evidence>
<reference evidence="21" key="1">
    <citation type="submission" date="2025-08" db="UniProtKB">
        <authorList>
            <consortium name="Ensembl"/>
        </authorList>
    </citation>
    <scope>IDENTIFICATION</scope>
</reference>
<feature type="binding site" evidence="18">
    <location>
        <position position="329"/>
    </location>
    <ligand>
        <name>Fe cation</name>
        <dbReference type="ChEBI" id="CHEBI:24875"/>
    </ligand>
</feature>
<dbReference type="Proteomes" id="UP000694393">
    <property type="component" value="Unplaced"/>
</dbReference>
<evidence type="ECO:0000256" key="12">
    <source>
        <dbReference type="ARBA" id="ARBA00022979"/>
    </source>
</evidence>
<dbReference type="GO" id="GO:0043204">
    <property type="term" value="C:perikaryon"/>
    <property type="evidence" value="ECO:0007669"/>
    <property type="project" value="TreeGrafter"/>
</dbReference>
<evidence type="ECO:0000256" key="7">
    <source>
        <dbReference type="ARBA" id="ARBA00017181"/>
    </source>
</evidence>
<dbReference type="SUPFAM" id="SSF55021">
    <property type="entry name" value="ACT-like"/>
    <property type="match status" value="1"/>
</dbReference>
<dbReference type="FunFam" id="1.10.800.10:FF:000002">
    <property type="entry name" value="Tyrosine 3-monooxygenase"/>
    <property type="match status" value="1"/>
</dbReference>
<dbReference type="Gene3D" id="3.30.70.260">
    <property type="match status" value="1"/>
</dbReference>
<comment type="subcellular location">
    <subcellularLocation>
        <location evidence="2">Cell projection</location>
        <location evidence="2">Axon</location>
    </subcellularLocation>
    <subcellularLocation>
        <location evidence="3">Cytoplasm</location>
        <location evidence="3">Perinuclear region</location>
    </subcellularLocation>
</comment>
<dbReference type="Ensembl" id="ENSPCET00000023566.1">
    <property type="protein sequence ID" value="ENSPCEP00000022805.1"/>
    <property type="gene ID" value="ENSPCEG00000017371.1"/>
</dbReference>
<dbReference type="InterPro" id="IPR005962">
    <property type="entry name" value="Tyr_3_mOase"/>
</dbReference>
<dbReference type="InterPro" id="IPR036329">
    <property type="entry name" value="Aro-AA_hydroxylase_C_sf"/>
</dbReference>
<dbReference type="InterPro" id="IPR021164">
    <property type="entry name" value="Tyrosine_hydroxylase_CS"/>
</dbReference>
<keyword evidence="15" id="KW-0503">Monooxygenase</keyword>
<evidence type="ECO:0000256" key="3">
    <source>
        <dbReference type="ARBA" id="ARBA00004556"/>
    </source>
</evidence>
<dbReference type="GO" id="GO:0048471">
    <property type="term" value="C:perinuclear region of cytoplasm"/>
    <property type="evidence" value="ECO:0007669"/>
    <property type="project" value="UniProtKB-SubCell"/>
</dbReference>
<dbReference type="AlphaFoldDB" id="A0A8C8SP72"/>
<comment type="cofactor">
    <cofactor evidence="1 19">
        <name>Fe(2+)</name>
        <dbReference type="ChEBI" id="CHEBI:29033"/>
    </cofactor>
</comment>
<dbReference type="PIRSF" id="PIRSF000336">
    <property type="entry name" value="TH"/>
    <property type="match status" value="1"/>
</dbReference>
<keyword evidence="8" id="KW-0963">Cytoplasm</keyword>
<keyword evidence="9" id="KW-0597">Phosphoprotein</keyword>
<keyword evidence="10" id="KW-0127">Catecholamine biosynthesis</keyword>
<comment type="pathway">
    <text evidence="4">Catecholamine biosynthesis; dopamine biosynthesis; dopamine from L-tyrosine: step 1/2.</text>
</comment>
<evidence type="ECO:0000256" key="15">
    <source>
        <dbReference type="ARBA" id="ARBA00023033"/>
    </source>
</evidence>
<dbReference type="InterPro" id="IPR001273">
    <property type="entry name" value="ArAA_hydroxylase"/>
</dbReference>
<proteinExistence type="inferred from homology"/>
<dbReference type="PROSITE" id="PS51410">
    <property type="entry name" value="BH4_AAA_HYDROXYL_2"/>
    <property type="match status" value="1"/>
</dbReference>
<protein>
    <recommendedName>
        <fullName evidence="7">Tyrosine 3-monooxygenase</fullName>
        <ecNumber evidence="6">1.14.16.2</ecNumber>
    </recommendedName>
    <alternativeName>
        <fullName evidence="17">Tyrosine 3-hydroxylase</fullName>
    </alternativeName>
</protein>
<organism evidence="21 22">
    <name type="scientific">Pelusios castaneus</name>
    <name type="common">West African mud turtle</name>
    <dbReference type="NCBI Taxonomy" id="367368"/>
    <lineage>
        <taxon>Eukaryota</taxon>
        <taxon>Metazoa</taxon>
        <taxon>Chordata</taxon>
        <taxon>Craniata</taxon>
        <taxon>Vertebrata</taxon>
        <taxon>Euteleostomi</taxon>
        <taxon>Archelosauria</taxon>
        <taxon>Testudinata</taxon>
        <taxon>Testudines</taxon>
        <taxon>Pleurodira</taxon>
        <taxon>Pelomedusidae</taxon>
        <taxon>Pelusios</taxon>
    </lineage>
</organism>
<dbReference type="GO" id="GO:0030424">
    <property type="term" value="C:axon"/>
    <property type="evidence" value="ECO:0007669"/>
    <property type="project" value="UniProtKB-SubCell"/>
</dbReference>
<feature type="binding site" evidence="18">
    <location>
        <position position="374"/>
    </location>
    <ligand>
        <name>Fe cation</name>
        <dbReference type="ChEBI" id="CHEBI:24875"/>
    </ligand>
</feature>
<evidence type="ECO:0000256" key="6">
    <source>
        <dbReference type="ARBA" id="ARBA00011993"/>
    </source>
</evidence>
<evidence type="ECO:0000256" key="4">
    <source>
        <dbReference type="ARBA" id="ARBA00004700"/>
    </source>
</evidence>
<dbReference type="PROSITE" id="PS00367">
    <property type="entry name" value="BH4_AAA_HYDROXYL_1"/>
    <property type="match status" value="1"/>
</dbReference>
<dbReference type="Gene3D" id="1.10.800.10">
    <property type="entry name" value="Aromatic amino acid hydroxylase"/>
    <property type="match status" value="1"/>
</dbReference>
<dbReference type="GO" id="GO:0004511">
    <property type="term" value="F:tyrosine 3-monooxygenase activity"/>
    <property type="evidence" value="ECO:0007669"/>
    <property type="project" value="UniProtKB-EC"/>
</dbReference>
<evidence type="ECO:0000256" key="16">
    <source>
        <dbReference type="ARBA" id="ARBA00023273"/>
    </source>
</evidence>
<keyword evidence="13" id="KW-0560">Oxidoreductase</keyword>
<dbReference type="FunFam" id="3.30.70.260:FF:000024">
    <property type="entry name" value="Tyrosine 3-monooxygenase"/>
    <property type="match status" value="1"/>
</dbReference>
<evidence type="ECO:0000256" key="9">
    <source>
        <dbReference type="ARBA" id="ARBA00022553"/>
    </source>
</evidence>
<keyword evidence="12" id="KW-0530">Neurotransmitter biosynthesis</keyword>
<evidence type="ECO:0000256" key="8">
    <source>
        <dbReference type="ARBA" id="ARBA00022490"/>
    </source>
</evidence>
<evidence type="ECO:0000256" key="5">
    <source>
        <dbReference type="ARBA" id="ARBA00009712"/>
    </source>
</evidence>